<keyword evidence="9" id="KW-0902">Two-component regulatory system</keyword>
<keyword evidence="8 12" id="KW-1133">Transmembrane helix</keyword>
<dbReference type="EMBL" id="RRUE01000001">
    <property type="protein sequence ID" value="RRN44810.1"/>
    <property type="molecule type" value="Genomic_DNA"/>
</dbReference>
<evidence type="ECO:0000256" key="12">
    <source>
        <dbReference type="SAM" id="Phobius"/>
    </source>
</evidence>
<name>A0A426FQ46_9BURK</name>
<comment type="catalytic activity">
    <reaction evidence="1">
        <text>ATP + protein L-histidine = ADP + protein N-phospho-L-histidine.</text>
        <dbReference type="EC" id="2.7.13.3"/>
    </reaction>
</comment>
<dbReference type="PROSITE" id="PS50885">
    <property type="entry name" value="HAMP"/>
    <property type="match status" value="1"/>
</dbReference>
<dbReference type="Gene3D" id="1.10.287.130">
    <property type="match status" value="1"/>
</dbReference>
<dbReference type="Pfam" id="PF00672">
    <property type="entry name" value="HAMP"/>
    <property type="match status" value="1"/>
</dbReference>
<dbReference type="SMART" id="SM00387">
    <property type="entry name" value="HATPase_c"/>
    <property type="match status" value="1"/>
</dbReference>
<dbReference type="PRINTS" id="PR00344">
    <property type="entry name" value="BCTRLSENSOR"/>
</dbReference>
<dbReference type="InterPro" id="IPR003660">
    <property type="entry name" value="HAMP_dom"/>
</dbReference>
<comment type="subcellular location">
    <subcellularLocation>
        <location evidence="2">Cell inner membrane</location>
        <topology evidence="2">Multi-pass membrane protein</topology>
    </subcellularLocation>
</comment>
<evidence type="ECO:0000256" key="10">
    <source>
        <dbReference type="ARBA" id="ARBA00023136"/>
    </source>
</evidence>
<dbReference type="SMART" id="SM00388">
    <property type="entry name" value="HisKA"/>
    <property type="match status" value="1"/>
</dbReference>
<dbReference type="Gene3D" id="6.10.340.10">
    <property type="match status" value="1"/>
</dbReference>
<evidence type="ECO:0000259" key="13">
    <source>
        <dbReference type="PROSITE" id="PS50109"/>
    </source>
</evidence>
<dbReference type="InterPro" id="IPR004358">
    <property type="entry name" value="Sig_transdc_His_kin-like_C"/>
</dbReference>
<evidence type="ECO:0000256" key="5">
    <source>
        <dbReference type="ARBA" id="ARBA00022679"/>
    </source>
</evidence>
<dbReference type="InterPro" id="IPR003594">
    <property type="entry name" value="HATPase_dom"/>
</dbReference>
<feature type="transmembrane region" description="Helical" evidence="12">
    <location>
        <begin position="355"/>
        <end position="375"/>
    </location>
</feature>
<evidence type="ECO:0000256" key="11">
    <source>
        <dbReference type="SAM" id="MobiDB-lite"/>
    </source>
</evidence>
<dbReference type="CDD" id="cd06225">
    <property type="entry name" value="HAMP"/>
    <property type="match status" value="1"/>
</dbReference>
<comment type="caution">
    <text evidence="15">The sequence shown here is derived from an EMBL/GenBank/DDBJ whole genome shotgun (WGS) entry which is preliminary data.</text>
</comment>
<dbReference type="EC" id="2.7.13.3" evidence="3"/>
<dbReference type="PANTHER" id="PTHR45436">
    <property type="entry name" value="SENSOR HISTIDINE KINASE YKOH"/>
    <property type="match status" value="1"/>
</dbReference>
<dbReference type="Gene3D" id="3.30.565.10">
    <property type="entry name" value="Histidine kinase-like ATPase, C-terminal domain"/>
    <property type="match status" value="1"/>
</dbReference>
<dbReference type="SUPFAM" id="SSF158472">
    <property type="entry name" value="HAMP domain-like"/>
    <property type="match status" value="1"/>
</dbReference>
<dbReference type="GO" id="GO:0005886">
    <property type="term" value="C:plasma membrane"/>
    <property type="evidence" value="ECO:0007669"/>
    <property type="project" value="UniProtKB-SubCell"/>
</dbReference>
<dbReference type="PROSITE" id="PS50109">
    <property type="entry name" value="HIS_KIN"/>
    <property type="match status" value="1"/>
</dbReference>
<feature type="region of interest" description="Disordered" evidence="11">
    <location>
        <begin position="184"/>
        <end position="204"/>
    </location>
</feature>
<keyword evidence="10 12" id="KW-0472">Membrane</keyword>
<evidence type="ECO:0000256" key="1">
    <source>
        <dbReference type="ARBA" id="ARBA00000085"/>
    </source>
</evidence>
<dbReference type="InterPro" id="IPR050428">
    <property type="entry name" value="TCS_sensor_his_kinase"/>
</dbReference>
<dbReference type="InterPro" id="IPR036097">
    <property type="entry name" value="HisK_dim/P_sf"/>
</dbReference>
<dbReference type="InterPro" id="IPR036890">
    <property type="entry name" value="HATPase_C_sf"/>
</dbReference>
<dbReference type="SUPFAM" id="SSF55874">
    <property type="entry name" value="ATPase domain of HSP90 chaperone/DNA topoisomerase II/histidine kinase"/>
    <property type="match status" value="1"/>
</dbReference>
<evidence type="ECO:0000256" key="3">
    <source>
        <dbReference type="ARBA" id="ARBA00012438"/>
    </source>
</evidence>
<evidence type="ECO:0000313" key="15">
    <source>
        <dbReference type="EMBL" id="RRN44810.1"/>
    </source>
</evidence>
<evidence type="ECO:0000313" key="16">
    <source>
        <dbReference type="Proteomes" id="UP000270261"/>
    </source>
</evidence>
<dbReference type="SUPFAM" id="SSF47384">
    <property type="entry name" value="Homodimeric domain of signal transducing histidine kinase"/>
    <property type="match status" value="1"/>
</dbReference>
<keyword evidence="7" id="KW-0418">Kinase</keyword>
<evidence type="ECO:0000256" key="2">
    <source>
        <dbReference type="ARBA" id="ARBA00004429"/>
    </source>
</evidence>
<evidence type="ECO:0000256" key="9">
    <source>
        <dbReference type="ARBA" id="ARBA00023012"/>
    </source>
</evidence>
<organism evidence="15 16">
    <name type="scientific">Lautropia dentalis</name>
    <dbReference type="NCBI Taxonomy" id="2490857"/>
    <lineage>
        <taxon>Bacteria</taxon>
        <taxon>Pseudomonadati</taxon>
        <taxon>Pseudomonadota</taxon>
        <taxon>Betaproteobacteria</taxon>
        <taxon>Burkholderiales</taxon>
        <taxon>Burkholderiaceae</taxon>
        <taxon>Lautropia</taxon>
    </lineage>
</organism>
<dbReference type="CDD" id="cd00082">
    <property type="entry name" value="HisKA"/>
    <property type="match status" value="1"/>
</dbReference>
<gene>
    <name evidence="15" type="ORF">EHV23_00500</name>
</gene>
<dbReference type="Proteomes" id="UP000270261">
    <property type="component" value="Unassembled WGS sequence"/>
</dbReference>
<feature type="transmembrane region" description="Helical" evidence="12">
    <location>
        <begin position="39"/>
        <end position="57"/>
    </location>
</feature>
<dbReference type="AlphaFoldDB" id="A0A426FQ46"/>
<evidence type="ECO:0000256" key="7">
    <source>
        <dbReference type="ARBA" id="ARBA00022777"/>
    </source>
</evidence>
<accession>A0A426FQ46</accession>
<dbReference type="PANTHER" id="PTHR45436:SF5">
    <property type="entry name" value="SENSOR HISTIDINE KINASE TRCS"/>
    <property type="match status" value="1"/>
</dbReference>
<proteinExistence type="predicted"/>
<protein>
    <recommendedName>
        <fullName evidence="3">histidine kinase</fullName>
        <ecNumber evidence="3">2.7.13.3</ecNumber>
    </recommendedName>
</protein>
<dbReference type="Pfam" id="PF00512">
    <property type="entry name" value="HisKA"/>
    <property type="match status" value="1"/>
</dbReference>
<feature type="domain" description="HAMP" evidence="14">
    <location>
        <begin position="376"/>
        <end position="428"/>
    </location>
</feature>
<dbReference type="FunFam" id="3.30.565.10:FF:000006">
    <property type="entry name" value="Sensor histidine kinase WalK"/>
    <property type="match status" value="1"/>
</dbReference>
<dbReference type="SMART" id="SM00304">
    <property type="entry name" value="HAMP"/>
    <property type="match status" value="1"/>
</dbReference>
<sequence length="657" mass="71563">MGRLRILRHSAGTCGVHLRLDHASCVLLSPMRIGIGFKLFVAVLVASIVMAVAMGIANRVSFQRGFLGYLNELESRRMSVLTTILAAHWREVGDPEHGWDVLRGRDDLWRHIVRYSGYRLHSGPRHLPMLVPPEHQLRMCRSGPGLPYPYGTMDMGAPAGSDAPPLFLLLHQHPRPAGGFYPLPRPADDHGRRRTGASHAPHPDHARLAAQITPGQGRVRRLVPGEASADIGRAGLFWPPEARAAEMPGTGPAENPLLDALIDNEPMPGEGMPLPPAPDWTGHNRPPPPPRDAAARMTLQDAHGRFVVGNPNPGPDAHFVPILVDGVVAGWVGSERFTEVTDAADLAFQRRQESAAWYIAGLAVLLAAGIAWLLGRVMLVPARRLASATRALAAGQYDIRVPAESQDELGQLARVFNRLASTLQSNESMRRAFMADVSHELRTPLAIMRGELEAVEDGLQPLDQRVLQSLQSEVGILSKLVDDIHVLSITEMASMAYHWQMVDVVELLDSTLASWRERLAARGLGLKRVGVIDKIYVSGDPNRLRQVFQNLLENAVRYVDQGGQVQVGCQAGNPGVIIIFDDSGPGMPPEDFPRLFDRFYRREASRNRATGGSGLGLAICRGIVEAHGGHINAEASPLGGLRIRIELPPEHTSEGSG</sequence>
<keyword evidence="16" id="KW-1185">Reference proteome</keyword>
<dbReference type="InterPro" id="IPR005467">
    <property type="entry name" value="His_kinase_dom"/>
</dbReference>
<evidence type="ECO:0000256" key="4">
    <source>
        <dbReference type="ARBA" id="ARBA00022553"/>
    </source>
</evidence>
<evidence type="ECO:0000256" key="6">
    <source>
        <dbReference type="ARBA" id="ARBA00022692"/>
    </source>
</evidence>
<reference evidence="15 16" key="1">
    <citation type="submission" date="2018-11" db="EMBL/GenBank/DDBJ databases">
        <title>Genome sequencing of Lautropia sp. KCOM 2505 (= ChDC F240).</title>
        <authorList>
            <person name="Kook J.-K."/>
            <person name="Park S.-N."/>
            <person name="Lim Y.K."/>
        </authorList>
    </citation>
    <scope>NUCLEOTIDE SEQUENCE [LARGE SCALE GENOMIC DNA]</scope>
    <source>
        <strain evidence="15 16">KCOM 2505</strain>
    </source>
</reference>
<keyword evidence="4" id="KW-0597">Phosphoprotein</keyword>
<keyword evidence="6 12" id="KW-0812">Transmembrane</keyword>
<dbReference type="GO" id="GO:0000155">
    <property type="term" value="F:phosphorelay sensor kinase activity"/>
    <property type="evidence" value="ECO:0007669"/>
    <property type="project" value="InterPro"/>
</dbReference>
<evidence type="ECO:0000259" key="14">
    <source>
        <dbReference type="PROSITE" id="PS50885"/>
    </source>
</evidence>
<keyword evidence="5" id="KW-0808">Transferase</keyword>
<dbReference type="Pfam" id="PF02518">
    <property type="entry name" value="HATPase_c"/>
    <property type="match status" value="1"/>
</dbReference>
<feature type="domain" description="Histidine kinase" evidence="13">
    <location>
        <begin position="436"/>
        <end position="651"/>
    </location>
</feature>
<dbReference type="InterPro" id="IPR003661">
    <property type="entry name" value="HisK_dim/P_dom"/>
</dbReference>
<evidence type="ECO:0000256" key="8">
    <source>
        <dbReference type="ARBA" id="ARBA00022989"/>
    </source>
</evidence>